<dbReference type="KEGG" id="slom:PXH66_08935"/>
<dbReference type="InterPro" id="IPR013813">
    <property type="entry name" value="Endoribo_LPSP/chorism_mut-like"/>
</dbReference>
<gene>
    <name evidence="3" type="ORF">PXH66_08935</name>
</gene>
<dbReference type="Pfam" id="PF14588">
    <property type="entry name" value="YjgF_endoribonc"/>
    <property type="match status" value="1"/>
</dbReference>
<feature type="signal peptide" evidence="1">
    <location>
        <begin position="1"/>
        <end position="20"/>
    </location>
</feature>
<proteinExistence type="predicted"/>
<dbReference type="SUPFAM" id="SSF55298">
    <property type="entry name" value="YjgF-like"/>
    <property type="match status" value="1"/>
</dbReference>
<name>A0AAF0I4R0_9BACT</name>
<sequence>MKLSTLLVMGFLIAGAALRAATPEENVKSLGLVLPPAASPVANYVPVVRTGDLVFLAGHIPRDDAGQVITGKVGETVTMAEAQDAARRTALALLATLRQELGSLDRVKRIVRVEGFVNCPTDFTAQSSVINGCSDLLIEVFGDQGRHARMAIGAGSLPLNTTVEIALIAEVD</sequence>
<dbReference type="Proteomes" id="UP001218638">
    <property type="component" value="Chromosome"/>
</dbReference>
<evidence type="ECO:0000313" key="4">
    <source>
        <dbReference type="Proteomes" id="UP001218638"/>
    </source>
</evidence>
<evidence type="ECO:0000256" key="1">
    <source>
        <dbReference type="SAM" id="SignalP"/>
    </source>
</evidence>
<feature type="chain" id="PRO_5042065688" evidence="1">
    <location>
        <begin position="21"/>
        <end position="172"/>
    </location>
</feature>
<dbReference type="Gene3D" id="3.30.1330.40">
    <property type="entry name" value="RutC-like"/>
    <property type="match status" value="1"/>
</dbReference>
<organism evidence="3 4">
    <name type="scientific">Synoicihabitans lomoniglobus</name>
    <dbReference type="NCBI Taxonomy" id="2909285"/>
    <lineage>
        <taxon>Bacteria</taxon>
        <taxon>Pseudomonadati</taxon>
        <taxon>Verrucomicrobiota</taxon>
        <taxon>Opitutia</taxon>
        <taxon>Opitutales</taxon>
        <taxon>Opitutaceae</taxon>
        <taxon>Synoicihabitans</taxon>
    </lineage>
</organism>
<reference evidence="3" key="1">
    <citation type="submission" date="2023-03" db="EMBL/GenBank/DDBJ databases">
        <title>Lomoglobus Profundus gen. nov., sp. nov., a novel member of the phylum Verrucomicrobia, isolated from deep-marine sediment of South China Sea.</title>
        <authorList>
            <person name="Ahmad T."/>
            <person name="Ishaq S.E."/>
            <person name="Wang F."/>
        </authorList>
    </citation>
    <scope>NUCLEOTIDE SEQUENCE</scope>
    <source>
        <strain evidence="3">LMO-M01</strain>
    </source>
</reference>
<keyword evidence="1" id="KW-0732">Signal</keyword>
<dbReference type="RefSeq" id="WP_330929688.1">
    <property type="nucleotide sequence ID" value="NZ_CP119075.1"/>
</dbReference>
<dbReference type="AlphaFoldDB" id="A0AAF0I4R0"/>
<evidence type="ECO:0000313" key="3">
    <source>
        <dbReference type="EMBL" id="WED66973.1"/>
    </source>
</evidence>
<protein>
    <submittedName>
        <fullName evidence="3">RidA family protein</fullName>
    </submittedName>
</protein>
<dbReference type="InterPro" id="IPR035959">
    <property type="entry name" value="RutC-like_sf"/>
</dbReference>
<dbReference type="CDD" id="cd02199">
    <property type="entry name" value="YjgF_YER057c_UK114_like_1"/>
    <property type="match status" value="1"/>
</dbReference>
<dbReference type="EMBL" id="CP119075">
    <property type="protein sequence ID" value="WED66973.1"/>
    <property type="molecule type" value="Genomic_DNA"/>
</dbReference>
<feature type="domain" description="Endoribonuclease L-PSP/chorismate mutase-like" evidence="2">
    <location>
        <begin position="28"/>
        <end position="170"/>
    </location>
</feature>
<dbReference type="PANTHER" id="PTHR43760">
    <property type="entry name" value="ENDORIBONUCLEASE-RELATED"/>
    <property type="match status" value="1"/>
</dbReference>
<dbReference type="PANTHER" id="PTHR43760:SF1">
    <property type="entry name" value="ENDORIBONUCLEASE L-PSP_CHORISMATE MUTASE-LIKE DOMAIN-CONTAINING PROTEIN"/>
    <property type="match status" value="1"/>
</dbReference>
<accession>A0AAF0I4R0</accession>
<keyword evidence="4" id="KW-1185">Reference proteome</keyword>
<evidence type="ECO:0000259" key="2">
    <source>
        <dbReference type="Pfam" id="PF14588"/>
    </source>
</evidence>